<evidence type="ECO:0000256" key="3">
    <source>
        <dbReference type="ARBA" id="ARBA00022670"/>
    </source>
</evidence>
<organism evidence="9 10">
    <name type="scientific">Candidatus Curtissbacteria bacterium RIFCSPHIGHO2_01_FULL_40_12</name>
    <dbReference type="NCBI Taxonomy" id="1797710"/>
    <lineage>
        <taxon>Bacteria</taxon>
        <taxon>Candidatus Curtissiibacteriota</taxon>
    </lineage>
</organism>
<feature type="binding site" evidence="6">
    <location>
        <position position="112"/>
    </location>
    <ligand>
        <name>a divalent metal cation</name>
        <dbReference type="ChEBI" id="CHEBI:60240"/>
        <label>2</label>
        <note>catalytic</note>
    </ligand>
</feature>
<proteinExistence type="inferred from homology"/>
<evidence type="ECO:0000256" key="7">
    <source>
        <dbReference type="RuleBase" id="RU003653"/>
    </source>
</evidence>
<comment type="catalytic activity">
    <reaction evidence="6 7">
        <text>Release of N-terminal amino acids, preferentially methionine, from peptides and arylamides.</text>
        <dbReference type="EC" id="3.4.11.18"/>
    </reaction>
</comment>
<feature type="binding site" evidence="6">
    <location>
        <position position="175"/>
    </location>
    <ligand>
        <name>a divalent metal cation</name>
        <dbReference type="ChEBI" id="CHEBI:60240"/>
        <label>2</label>
        <note>catalytic</note>
    </ligand>
</feature>
<dbReference type="CDD" id="cd01086">
    <property type="entry name" value="MetAP1"/>
    <property type="match status" value="1"/>
</dbReference>
<dbReference type="NCBIfam" id="TIGR00500">
    <property type="entry name" value="met_pdase_I"/>
    <property type="match status" value="1"/>
</dbReference>
<comment type="caution">
    <text evidence="9">The sequence shown here is derived from an EMBL/GenBank/DDBJ whole genome shotgun (WGS) entry which is preliminary data.</text>
</comment>
<feature type="binding site" evidence="6">
    <location>
        <position position="84"/>
    </location>
    <ligand>
        <name>substrate</name>
    </ligand>
</feature>
<gene>
    <name evidence="6" type="primary">map</name>
    <name evidence="9" type="ORF">A2693_01895</name>
</gene>
<keyword evidence="4 6" id="KW-0479">Metal-binding</keyword>
<feature type="binding site" evidence="6">
    <location>
        <position position="182"/>
    </location>
    <ligand>
        <name>substrate</name>
    </ligand>
</feature>
<dbReference type="PANTHER" id="PTHR43330:SF27">
    <property type="entry name" value="METHIONINE AMINOPEPTIDASE"/>
    <property type="match status" value="1"/>
</dbReference>
<evidence type="ECO:0000256" key="2">
    <source>
        <dbReference type="ARBA" id="ARBA00022438"/>
    </source>
</evidence>
<dbReference type="EMBL" id="MFAY01000003">
    <property type="protein sequence ID" value="OGD89613.1"/>
    <property type="molecule type" value="Genomic_DNA"/>
</dbReference>
<dbReference type="GO" id="GO:0046872">
    <property type="term" value="F:metal ion binding"/>
    <property type="evidence" value="ECO:0007669"/>
    <property type="project" value="UniProtKB-UniRule"/>
</dbReference>
<comment type="similarity">
    <text evidence="6">Belongs to the peptidase M24A family. Methionine aminopeptidase type 1 subfamily.</text>
</comment>
<dbReference type="GO" id="GO:0005829">
    <property type="term" value="C:cytosol"/>
    <property type="evidence" value="ECO:0007669"/>
    <property type="project" value="TreeGrafter"/>
</dbReference>
<dbReference type="GO" id="GO:0006508">
    <property type="term" value="P:proteolysis"/>
    <property type="evidence" value="ECO:0007669"/>
    <property type="project" value="UniProtKB-KW"/>
</dbReference>
<protein>
    <recommendedName>
        <fullName evidence="6 7">Methionine aminopeptidase</fullName>
        <shortName evidence="6">MAP</shortName>
        <shortName evidence="6">MetAP</shortName>
        <ecNumber evidence="6 7">3.4.11.18</ecNumber>
    </recommendedName>
    <alternativeName>
        <fullName evidence="6">Peptidase M</fullName>
    </alternativeName>
</protein>
<evidence type="ECO:0000256" key="4">
    <source>
        <dbReference type="ARBA" id="ARBA00022723"/>
    </source>
</evidence>
<dbReference type="InterPro" id="IPR002467">
    <property type="entry name" value="Pept_M24A_MAP1"/>
</dbReference>
<feature type="binding site" evidence="6">
    <location>
        <position position="239"/>
    </location>
    <ligand>
        <name>a divalent metal cation</name>
        <dbReference type="ChEBI" id="CHEBI:60240"/>
        <label>2</label>
        <note>catalytic</note>
    </ligand>
</feature>
<dbReference type="InterPro" id="IPR000994">
    <property type="entry name" value="Pept_M24"/>
</dbReference>
<dbReference type="Proteomes" id="UP000178577">
    <property type="component" value="Unassembled WGS sequence"/>
</dbReference>
<evidence type="ECO:0000256" key="1">
    <source>
        <dbReference type="ARBA" id="ARBA00002521"/>
    </source>
</evidence>
<dbReference type="Pfam" id="PF00557">
    <property type="entry name" value="Peptidase_M24"/>
    <property type="match status" value="1"/>
</dbReference>
<dbReference type="InterPro" id="IPR036005">
    <property type="entry name" value="Creatinase/aminopeptidase-like"/>
</dbReference>
<dbReference type="GO" id="GO:0070006">
    <property type="term" value="F:metalloaminopeptidase activity"/>
    <property type="evidence" value="ECO:0007669"/>
    <property type="project" value="UniProtKB-UniRule"/>
</dbReference>
<feature type="binding site" evidence="6">
    <location>
        <position position="101"/>
    </location>
    <ligand>
        <name>a divalent metal cation</name>
        <dbReference type="ChEBI" id="CHEBI:60240"/>
        <label>1</label>
    </ligand>
</feature>
<keyword evidence="2 6" id="KW-0031">Aminopeptidase</keyword>
<comment type="function">
    <text evidence="1 6">Removes the N-terminal methionine from nascent proteins. The N-terminal methionine is often cleaved when the second residue in the primary sequence is small and uncharged (Met-Ala-, Cys, Gly, Pro, Ser, Thr, or Val). Requires deformylation of the N(alpha)-formylated initiator methionine before it can be hydrolyzed.</text>
</comment>
<dbReference type="PRINTS" id="PR00599">
    <property type="entry name" value="MAPEPTIDASE"/>
</dbReference>
<evidence type="ECO:0000256" key="5">
    <source>
        <dbReference type="ARBA" id="ARBA00022801"/>
    </source>
</evidence>
<keyword evidence="3 6" id="KW-0645">Protease</keyword>
<evidence type="ECO:0000313" key="10">
    <source>
        <dbReference type="Proteomes" id="UP000178577"/>
    </source>
</evidence>
<dbReference type="Gene3D" id="3.90.230.10">
    <property type="entry name" value="Creatinase/methionine aminopeptidase superfamily"/>
    <property type="match status" value="1"/>
</dbReference>
<dbReference type="PANTHER" id="PTHR43330">
    <property type="entry name" value="METHIONINE AMINOPEPTIDASE"/>
    <property type="match status" value="1"/>
</dbReference>
<evidence type="ECO:0000313" key="9">
    <source>
        <dbReference type="EMBL" id="OGD89613.1"/>
    </source>
</evidence>
<name>A0A1F5GCK0_9BACT</name>
<feature type="binding site" evidence="6">
    <location>
        <position position="112"/>
    </location>
    <ligand>
        <name>a divalent metal cation</name>
        <dbReference type="ChEBI" id="CHEBI:60240"/>
        <label>1</label>
    </ligand>
</feature>
<dbReference type="EC" id="3.4.11.18" evidence="6 7"/>
<feature type="domain" description="Peptidase M24" evidence="8">
    <location>
        <begin position="18"/>
        <end position="223"/>
    </location>
</feature>
<dbReference type="GO" id="GO:0004239">
    <property type="term" value="F:initiator methionyl aminopeptidase activity"/>
    <property type="evidence" value="ECO:0007669"/>
    <property type="project" value="UniProtKB-UniRule"/>
</dbReference>
<reference evidence="9 10" key="1">
    <citation type="journal article" date="2016" name="Nat. Commun.">
        <title>Thousands of microbial genomes shed light on interconnected biogeochemical processes in an aquifer system.</title>
        <authorList>
            <person name="Anantharaman K."/>
            <person name="Brown C.T."/>
            <person name="Hug L.A."/>
            <person name="Sharon I."/>
            <person name="Castelle C.J."/>
            <person name="Probst A.J."/>
            <person name="Thomas B.C."/>
            <person name="Singh A."/>
            <person name="Wilkins M.J."/>
            <person name="Karaoz U."/>
            <person name="Brodie E.L."/>
            <person name="Williams K.H."/>
            <person name="Hubbard S.S."/>
            <person name="Banfield J.F."/>
        </authorList>
    </citation>
    <scope>NUCLEOTIDE SEQUENCE [LARGE SCALE GENOMIC DNA]</scope>
</reference>
<comment type="cofactor">
    <cofactor evidence="6">
        <name>Co(2+)</name>
        <dbReference type="ChEBI" id="CHEBI:48828"/>
    </cofactor>
    <cofactor evidence="6">
        <name>Zn(2+)</name>
        <dbReference type="ChEBI" id="CHEBI:29105"/>
    </cofactor>
    <cofactor evidence="6">
        <name>Mn(2+)</name>
        <dbReference type="ChEBI" id="CHEBI:29035"/>
    </cofactor>
    <cofactor evidence="6">
        <name>Fe(2+)</name>
        <dbReference type="ChEBI" id="CHEBI:29033"/>
    </cofactor>
    <text evidence="6">Binds 2 divalent metal cations per subunit. Has a high-affinity and a low affinity metal-binding site. The true nature of the physiological cofactor is under debate. The enzyme is active with cobalt, zinc, manganese or divalent iron ions. Most likely, methionine aminopeptidases function as mononuclear Fe(2+)-metalloproteases under physiological conditions, and the catalytically relevant metal-binding site has been assigned to the histidine-containing high-affinity site.</text>
</comment>
<accession>A0A1F5GCK0</accession>
<feature type="binding site" evidence="6">
    <location>
        <position position="208"/>
    </location>
    <ligand>
        <name>a divalent metal cation</name>
        <dbReference type="ChEBI" id="CHEBI:60240"/>
        <label>2</label>
        <note>catalytic</note>
    </ligand>
</feature>
<sequence>MKTIDNRKSLQKTRREIELMETSGKICSLVLKKLTEMVKAGESCSNLNDIARAEMEKRGAGPSFMTVDDYKWTICTTINEEVVHGIPKRRLLKDGDILGIDIGVLYKGYHSDMAVSLCVGKITEDKKKFLDVGKKTLKRAIERARIGNRIGDISATIQDGIESNGYSVVRNLTGHGIGKNLHEDPVIPCFGKRQTGPKILENMVLAIEVIYTQGSGEVKLEQDGWTITTSDGSLGGLFEQTVVISKDGPIVLTPYL</sequence>
<feature type="binding site" evidence="6">
    <location>
        <position position="239"/>
    </location>
    <ligand>
        <name>a divalent metal cation</name>
        <dbReference type="ChEBI" id="CHEBI:60240"/>
        <label>1</label>
    </ligand>
</feature>
<dbReference type="InterPro" id="IPR001714">
    <property type="entry name" value="Pept_M24_MAP"/>
</dbReference>
<dbReference type="HAMAP" id="MF_01974">
    <property type="entry name" value="MetAP_1"/>
    <property type="match status" value="1"/>
</dbReference>
<dbReference type="SUPFAM" id="SSF55920">
    <property type="entry name" value="Creatinase/aminopeptidase"/>
    <property type="match status" value="1"/>
</dbReference>
<comment type="subunit">
    <text evidence="6">Monomer.</text>
</comment>
<keyword evidence="5 6" id="KW-0378">Hydrolase</keyword>
<evidence type="ECO:0000256" key="6">
    <source>
        <dbReference type="HAMAP-Rule" id="MF_01974"/>
    </source>
</evidence>
<dbReference type="AlphaFoldDB" id="A0A1F5GCK0"/>
<evidence type="ECO:0000259" key="8">
    <source>
        <dbReference type="Pfam" id="PF00557"/>
    </source>
</evidence>